<keyword evidence="1 2" id="KW-0175">Coiled coil</keyword>
<protein>
    <submittedName>
        <fullName evidence="5">Bicaudal D-related protein homolog</fullName>
    </submittedName>
</protein>
<feature type="coiled-coil region" evidence="2">
    <location>
        <begin position="59"/>
        <end position="249"/>
    </location>
</feature>
<accession>A0A3Q0IX90</accession>
<name>A0A3Q0IX90_DIACI</name>
<organism evidence="4 5">
    <name type="scientific">Diaphorina citri</name>
    <name type="common">Asian citrus psyllid</name>
    <dbReference type="NCBI Taxonomy" id="121845"/>
    <lineage>
        <taxon>Eukaryota</taxon>
        <taxon>Metazoa</taxon>
        <taxon>Ecdysozoa</taxon>
        <taxon>Arthropoda</taxon>
        <taxon>Hexapoda</taxon>
        <taxon>Insecta</taxon>
        <taxon>Pterygota</taxon>
        <taxon>Neoptera</taxon>
        <taxon>Paraneoptera</taxon>
        <taxon>Hemiptera</taxon>
        <taxon>Sternorrhyncha</taxon>
        <taxon>Psylloidea</taxon>
        <taxon>Psyllidae</taxon>
        <taxon>Diaphorininae</taxon>
        <taxon>Diaphorina</taxon>
    </lineage>
</organism>
<evidence type="ECO:0000313" key="4">
    <source>
        <dbReference type="Proteomes" id="UP000079169"/>
    </source>
</evidence>
<dbReference type="PANTHER" id="PTHR32123:SF13">
    <property type="entry name" value="BICAUDAL D-RELATED PROTEIN HOMOLOG"/>
    <property type="match status" value="1"/>
</dbReference>
<dbReference type="Proteomes" id="UP000079169">
    <property type="component" value="Unplaced"/>
</dbReference>
<evidence type="ECO:0000256" key="2">
    <source>
        <dbReference type="SAM" id="Coils"/>
    </source>
</evidence>
<feature type="region of interest" description="Disordered" evidence="3">
    <location>
        <begin position="535"/>
        <end position="572"/>
    </location>
</feature>
<dbReference type="PaxDb" id="121845-A0A3Q0IX90"/>
<feature type="coiled-coil region" evidence="2">
    <location>
        <begin position="397"/>
        <end position="459"/>
    </location>
</feature>
<dbReference type="STRING" id="121845.A0A3Q0IX90"/>
<dbReference type="GeneID" id="103509062"/>
<dbReference type="PANTHER" id="PTHR32123">
    <property type="entry name" value="BICD FAMILY-LIKE CARGO ADAPTER"/>
    <property type="match status" value="1"/>
</dbReference>
<sequence>MYTLDENNSYSKSNKTKMKPKYELEDYIYDVESRSLEPSADPEDIYGQLQQKEKDLILAAELGKALLEKNEELSRHNERLAEEYSQKLEEIEQDRHLLRRKLLSTQSECDSRLLELQADIRELQNAVDERENALKQTEKEKTLLIAELTEQNQRLQIQIKESSKTEEVLTAQLQGLRDQCNLRKSSLQDHQSSLEVLRDEMQFLSEKKSELERRVQQISSEKEQLIATLEEATDRVMMLERHTREQEIQVCMRPSIGNYSEATTVKKKAPFCRELEDLKSVNGSLGSRLEALGSSSVYSEQRRSLHAEMECDDSSIPEGDELHQIKREIVKVHERVRALCNQLKLRADMSNPAASRSSEPVTLHQVKVGLLTAVIQDLCDLVTELCGGDYSTSSVSVTEMEIDLHRARETIDRMNKELEEKREEIKRKTETIMELTSKLSVRESELAGAREERDRARNDLSDLGGLARDEMVRKAWEVRDGAVARKNATQVELARTRIDVLQANSQLMEAIQQKVELSQQLEQWQMDMQALLDEQMRRKLTNQETPGSGQDSPVTAEKKRQSKRTLFGLFQR</sequence>
<gene>
    <name evidence="5" type="primary">LOC103509062</name>
</gene>
<dbReference type="RefSeq" id="XP_026679298.1">
    <property type="nucleotide sequence ID" value="XM_026823497.1"/>
</dbReference>
<evidence type="ECO:0000256" key="1">
    <source>
        <dbReference type="ARBA" id="ARBA00023054"/>
    </source>
</evidence>
<feature type="coiled-coil region" evidence="2">
    <location>
        <begin position="500"/>
        <end position="534"/>
    </location>
</feature>
<reference evidence="5" key="1">
    <citation type="submission" date="2025-08" db="UniProtKB">
        <authorList>
            <consortium name="RefSeq"/>
        </authorList>
    </citation>
    <scope>IDENTIFICATION</scope>
</reference>
<proteinExistence type="predicted"/>
<dbReference type="AlphaFoldDB" id="A0A3Q0IX90"/>
<evidence type="ECO:0000256" key="3">
    <source>
        <dbReference type="SAM" id="MobiDB-lite"/>
    </source>
</evidence>
<evidence type="ECO:0000313" key="5">
    <source>
        <dbReference type="RefSeq" id="XP_026679298.1"/>
    </source>
</evidence>
<dbReference type="InterPro" id="IPR051149">
    <property type="entry name" value="Spindly/BICDR_Dynein_Adapter"/>
</dbReference>
<keyword evidence="4" id="KW-1185">Reference proteome</keyword>
<feature type="compositionally biased region" description="Polar residues" evidence="3">
    <location>
        <begin position="542"/>
        <end position="553"/>
    </location>
</feature>
<dbReference type="KEGG" id="dci:103509062"/>